<dbReference type="Gene3D" id="2.30.30.50">
    <property type="match status" value="1"/>
</dbReference>
<keyword evidence="4" id="KW-0456">Lyase</keyword>
<evidence type="ECO:0000259" key="7">
    <source>
        <dbReference type="Pfam" id="PF02211"/>
    </source>
</evidence>
<reference evidence="10" key="1">
    <citation type="journal article" date="2019" name="Int. J. Syst. Evol. Microbiol.">
        <title>The Global Catalogue of Microorganisms (GCM) 10K type strain sequencing project: providing services to taxonomists for standard genome sequencing and annotation.</title>
        <authorList>
            <consortium name="The Broad Institute Genomics Platform"/>
            <consortium name="The Broad Institute Genome Sequencing Center for Infectious Disease"/>
            <person name="Wu L."/>
            <person name="Ma J."/>
        </authorList>
    </citation>
    <scope>NUCLEOTIDE SEQUENCE [LARGE SCALE GENOMIC DNA]</scope>
    <source>
        <strain evidence="10">JCM 15614</strain>
    </source>
</reference>
<evidence type="ECO:0000256" key="4">
    <source>
        <dbReference type="ARBA" id="ARBA00023239"/>
    </source>
</evidence>
<sequence length="222" mass="24348">MKDRVHDMGGRDRFFGPLPPIDPDEKPFPHEWESKAFALALLANRVSGANLHAFRHAIERVPEPDYLSGYYERWLASAEILLLDSGVLAPGAVEARARRLRGEDVEEPAAPEAHKPDMPSGGGGNLRTVDQPPAFAVGDAVTTRAEMRAPHTRLPAYARGRTGTVTALRPGHVLPDTAAIFIGEYPQHVYSVDFTSRELWGDGAEPATVTLDLFESYLKKAE</sequence>
<organism evidence="9 10">
    <name type="scientific">Blastococcus jejuensis</name>
    <dbReference type="NCBI Taxonomy" id="351224"/>
    <lineage>
        <taxon>Bacteria</taxon>
        <taxon>Bacillati</taxon>
        <taxon>Actinomycetota</taxon>
        <taxon>Actinomycetes</taxon>
        <taxon>Geodermatophilales</taxon>
        <taxon>Geodermatophilaceae</taxon>
        <taxon>Blastococcus</taxon>
    </lineage>
</organism>
<evidence type="ECO:0000256" key="2">
    <source>
        <dbReference type="ARBA" id="ARBA00009098"/>
    </source>
</evidence>
<comment type="function">
    <text evidence="1">NHase catalyzes the hydration of various nitrile compounds to the corresponding amides.</text>
</comment>
<comment type="similarity">
    <text evidence="2">Belongs to the nitrile hydratase subunit beta family.</text>
</comment>
<dbReference type="EMBL" id="BAAAVV010000004">
    <property type="protein sequence ID" value="GAA3167989.1"/>
    <property type="molecule type" value="Genomic_DNA"/>
</dbReference>
<dbReference type="SUPFAM" id="SSF50090">
    <property type="entry name" value="Electron transport accessory proteins"/>
    <property type="match status" value="1"/>
</dbReference>
<feature type="domain" description="Nitrile hydratase beta subunit-like N-terminal" evidence="8">
    <location>
        <begin position="3"/>
        <end position="109"/>
    </location>
</feature>
<protein>
    <recommendedName>
        <fullName evidence="3">nitrile hydratase</fullName>
        <ecNumber evidence="3">4.2.1.84</ecNumber>
    </recommendedName>
</protein>
<evidence type="ECO:0000256" key="6">
    <source>
        <dbReference type="SAM" id="MobiDB-lite"/>
    </source>
</evidence>
<evidence type="ECO:0000313" key="9">
    <source>
        <dbReference type="EMBL" id="GAA3167989.1"/>
    </source>
</evidence>
<keyword evidence="10" id="KW-1185">Reference proteome</keyword>
<name>A0ABP6P6C4_9ACTN</name>
<dbReference type="InterPro" id="IPR049054">
    <property type="entry name" value="CN_hydtase_beta-like_N"/>
</dbReference>
<feature type="region of interest" description="Disordered" evidence="6">
    <location>
        <begin position="100"/>
        <end position="126"/>
    </location>
</feature>
<feature type="region of interest" description="Disordered" evidence="6">
    <location>
        <begin position="1"/>
        <end position="20"/>
    </location>
</feature>
<dbReference type="RefSeq" id="WP_344688790.1">
    <property type="nucleotide sequence ID" value="NZ_BAAAVV010000004.1"/>
</dbReference>
<evidence type="ECO:0000313" key="10">
    <source>
        <dbReference type="Proteomes" id="UP001499924"/>
    </source>
</evidence>
<gene>
    <name evidence="9" type="primary">nthB</name>
    <name evidence="9" type="ORF">GCM10010531_20970</name>
</gene>
<evidence type="ECO:0000256" key="1">
    <source>
        <dbReference type="ARBA" id="ARBA00004042"/>
    </source>
</evidence>
<proteinExistence type="inferred from homology"/>
<dbReference type="InterPro" id="IPR024690">
    <property type="entry name" value="CN_hydtase_beta_dom_C"/>
</dbReference>
<comment type="caution">
    <text evidence="9">The sequence shown here is derived from an EMBL/GenBank/DDBJ whole genome shotgun (WGS) entry which is preliminary data.</text>
</comment>
<evidence type="ECO:0000256" key="5">
    <source>
        <dbReference type="ARBA" id="ARBA00044877"/>
    </source>
</evidence>
<dbReference type="InterPro" id="IPR008990">
    <property type="entry name" value="Elect_transpt_acc-like_dom_sf"/>
</dbReference>
<dbReference type="NCBIfam" id="TIGR03888">
    <property type="entry name" value="nitrile_beta"/>
    <property type="match status" value="1"/>
</dbReference>
<dbReference type="Gene3D" id="1.10.472.20">
    <property type="entry name" value="Nitrile hydratase, beta subunit"/>
    <property type="match status" value="1"/>
</dbReference>
<dbReference type="EC" id="4.2.1.84" evidence="3"/>
<dbReference type="Proteomes" id="UP001499924">
    <property type="component" value="Unassembled WGS sequence"/>
</dbReference>
<feature type="compositionally biased region" description="Basic and acidic residues" evidence="6">
    <location>
        <begin position="1"/>
        <end position="14"/>
    </location>
</feature>
<dbReference type="InterPro" id="IPR042262">
    <property type="entry name" value="CN_hydtase_beta_C"/>
</dbReference>
<dbReference type="InterPro" id="IPR003168">
    <property type="entry name" value="Nitrile_hydratase_bsu"/>
</dbReference>
<evidence type="ECO:0000259" key="8">
    <source>
        <dbReference type="Pfam" id="PF21006"/>
    </source>
</evidence>
<comment type="catalytic activity">
    <reaction evidence="5">
        <text>an aliphatic primary amide = an aliphatic nitrile + H2O</text>
        <dbReference type="Rhea" id="RHEA:12673"/>
        <dbReference type="ChEBI" id="CHEBI:15377"/>
        <dbReference type="ChEBI" id="CHEBI:65285"/>
        <dbReference type="ChEBI" id="CHEBI:80291"/>
        <dbReference type="EC" id="4.2.1.84"/>
    </reaction>
</comment>
<dbReference type="Pfam" id="PF02211">
    <property type="entry name" value="NHase_beta_C"/>
    <property type="match status" value="1"/>
</dbReference>
<evidence type="ECO:0000256" key="3">
    <source>
        <dbReference type="ARBA" id="ARBA00013079"/>
    </source>
</evidence>
<accession>A0ABP6P6C4</accession>
<dbReference type="Pfam" id="PF21006">
    <property type="entry name" value="NHase_beta_N"/>
    <property type="match status" value="1"/>
</dbReference>
<feature type="domain" description="Nitrile hydratase beta subunit" evidence="7">
    <location>
        <begin position="127"/>
        <end position="219"/>
    </location>
</feature>